<dbReference type="Proteomes" id="UP000217289">
    <property type="component" value="Chromosome"/>
</dbReference>
<evidence type="ECO:0008006" key="3">
    <source>
        <dbReference type="Google" id="ProtNLM"/>
    </source>
</evidence>
<reference evidence="1 2" key="1">
    <citation type="submission" date="2017-06" db="EMBL/GenBank/DDBJ databases">
        <authorList>
            <person name="Kim H.J."/>
            <person name="Triplett B.A."/>
        </authorList>
    </citation>
    <scope>NUCLEOTIDE SEQUENCE [LARGE SCALE GENOMIC DNA]</scope>
    <source>
        <strain evidence="1 2">DSM 14713</strain>
    </source>
</reference>
<dbReference type="KEGG" id="mbd:MEBOL_005677"/>
<protein>
    <recommendedName>
        <fullName evidence="3">DUF1844 domain-containing protein</fullName>
    </recommendedName>
</protein>
<name>A0A250ILZ5_9BACT</name>
<evidence type="ECO:0000313" key="1">
    <source>
        <dbReference type="EMBL" id="ATB32201.1"/>
    </source>
</evidence>
<organism evidence="1 2">
    <name type="scientific">Melittangium boletus DSM 14713</name>
    <dbReference type="NCBI Taxonomy" id="1294270"/>
    <lineage>
        <taxon>Bacteria</taxon>
        <taxon>Pseudomonadati</taxon>
        <taxon>Myxococcota</taxon>
        <taxon>Myxococcia</taxon>
        <taxon>Myxococcales</taxon>
        <taxon>Cystobacterineae</taxon>
        <taxon>Archangiaceae</taxon>
        <taxon>Melittangium</taxon>
    </lineage>
</organism>
<keyword evidence="2" id="KW-1185">Reference proteome</keyword>
<dbReference type="EMBL" id="CP022163">
    <property type="protein sequence ID" value="ATB32201.1"/>
    <property type="molecule type" value="Genomic_DNA"/>
</dbReference>
<proteinExistence type="predicted"/>
<dbReference type="AlphaFoldDB" id="A0A250ILZ5"/>
<gene>
    <name evidence="1" type="ORF">MEBOL_005677</name>
</gene>
<dbReference type="Pfam" id="PF08899">
    <property type="entry name" value="DUF1844"/>
    <property type="match status" value="1"/>
</dbReference>
<evidence type="ECO:0000313" key="2">
    <source>
        <dbReference type="Proteomes" id="UP000217289"/>
    </source>
</evidence>
<dbReference type="RefSeq" id="WP_095980418.1">
    <property type="nucleotide sequence ID" value="NZ_CP022163.1"/>
</dbReference>
<sequence length="103" mass="11342">MSEEKRGETFVMRGEPTTSAPEAPITFSTFLVGLASSALIHLGVAPNPETGKAERDLVLARQSLDLLGMLQDKTRGNLTAEEKQLFDNLLADLRLRFVEANKR</sequence>
<accession>A0A250ILZ5</accession>
<dbReference type="OrthoDB" id="9799618at2"/>
<dbReference type="InterPro" id="IPR014995">
    <property type="entry name" value="DUF1844"/>
</dbReference>